<organism evidence="1 2">
    <name type="scientific">Antrodiella citrinella</name>
    <dbReference type="NCBI Taxonomy" id="2447956"/>
    <lineage>
        <taxon>Eukaryota</taxon>
        <taxon>Fungi</taxon>
        <taxon>Dikarya</taxon>
        <taxon>Basidiomycota</taxon>
        <taxon>Agaricomycotina</taxon>
        <taxon>Agaricomycetes</taxon>
        <taxon>Polyporales</taxon>
        <taxon>Steccherinaceae</taxon>
        <taxon>Antrodiella</taxon>
    </lineage>
</organism>
<name>A0A4S4N772_9APHY</name>
<keyword evidence="2" id="KW-1185">Reference proteome</keyword>
<reference evidence="1 2" key="1">
    <citation type="submission" date="2019-02" db="EMBL/GenBank/DDBJ databases">
        <title>Genome sequencing of the rare red list fungi Antrodiella citrinella (Flaviporus citrinellus).</title>
        <authorList>
            <person name="Buettner E."/>
            <person name="Kellner H."/>
        </authorList>
    </citation>
    <scope>NUCLEOTIDE SEQUENCE [LARGE SCALE GENOMIC DNA]</scope>
    <source>
        <strain evidence="1 2">DSM 108506</strain>
    </source>
</reference>
<comment type="caution">
    <text evidence="1">The sequence shown here is derived from an EMBL/GenBank/DDBJ whole genome shotgun (WGS) entry which is preliminary data.</text>
</comment>
<dbReference type="AlphaFoldDB" id="A0A4S4N772"/>
<evidence type="ECO:0000313" key="2">
    <source>
        <dbReference type="Proteomes" id="UP000308730"/>
    </source>
</evidence>
<evidence type="ECO:0000313" key="1">
    <source>
        <dbReference type="EMBL" id="THH34097.1"/>
    </source>
</evidence>
<proteinExistence type="predicted"/>
<protein>
    <submittedName>
        <fullName evidence="1">Uncharacterized protein</fullName>
    </submittedName>
</protein>
<dbReference type="EMBL" id="SGPM01000001">
    <property type="protein sequence ID" value="THH34097.1"/>
    <property type="molecule type" value="Genomic_DNA"/>
</dbReference>
<accession>A0A4S4N772</accession>
<dbReference type="Proteomes" id="UP000308730">
    <property type="component" value="Unassembled WGS sequence"/>
</dbReference>
<gene>
    <name evidence="1" type="ORF">EUX98_g125</name>
</gene>
<sequence length="83" mass="8292">MIPVVEISITATVATVVSLSVGTMAFAITVPPLLPISVVVSVAVRLVARSVKLSPVPAATPPASVIYVISLAPPVPPVLVSGP</sequence>